<organism evidence="5 6">
    <name type="scientific">candidate division LCP-89 bacterium B3_LCP</name>
    <dbReference type="NCBI Taxonomy" id="2012998"/>
    <lineage>
        <taxon>Bacteria</taxon>
        <taxon>Pseudomonadati</taxon>
        <taxon>Bacteria division LCP-89</taxon>
    </lineage>
</organism>
<reference evidence="5 6" key="1">
    <citation type="submission" date="2017-06" db="EMBL/GenBank/DDBJ databases">
        <title>Novel microbial phyla capable of carbon fixation and sulfur reduction in deep-sea sediments.</title>
        <authorList>
            <person name="Huang J."/>
            <person name="Baker B."/>
            <person name="Wang Y."/>
        </authorList>
    </citation>
    <scope>NUCLEOTIDE SEQUENCE [LARGE SCALE GENOMIC DNA]</scope>
    <source>
        <strain evidence="5">B3_LCP</strain>
    </source>
</reference>
<feature type="repeat" description="TPR" evidence="3">
    <location>
        <begin position="58"/>
        <end position="91"/>
    </location>
</feature>
<dbReference type="Pfam" id="PF07719">
    <property type="entry name" value="TPR_2"/>
    <property type="match status" value="1"/>
</dbReference>
<evidence type="ECO:0000256" key="1">
    <source>
        <dbReference type="ARBA" id="ARBA00022737"/>
    </source>
</evidence>
<comment type="caution">
    <text evidence="5">The sequence shown here is derived from an EMBL/GenBank/DDBJ whole genome shotgun (WGS) entry which is preliminary data.</text>
</comment>
<protein>
    <submittedName>
        <fullName evidence="5">Uncharacterized protein</fullName>
    </submittedName>
</protein>
<proteinExistence type="predicted"/>
<dbReference type="EMBL" id="NJBN01000004">
    <property type="protein sequence ID" value="TKJ40769.1"/>
    <property type="molecule type" value="Genomic_DNA"/>
</dbReference>
<dbReference type="Gene3D" id="1.25.40.10">
    <property type="entry name" value="Tetratricopeptide repeat domain"/>
    <property type="match status" value="3"/>
</dbReference>
<sequence>MRQVNNYIFLLIGLLAITSAITHAGASLEDGIAFFEAGRYSQAEEVFQELIQKQPDDTQAILYLGRVFYERKEYDSAIDQFEETVAINDETSDHHFWLGAVYGRKAQKASIFKRIGLAKKTKRGFLRAIELNPDHVRAREALVRFYLQAPGIVGGSKKKAYLEAEEIKKRDSLWAHKAYARIYKDEEEFTRAEGEYLAAIEEDPADPDFRYLLNDLYYMTEEYGKASQLLEKMLIELPDEVSVLFEIGRLGAASGENLVRAEECLEDYLKSETVESDPAFDRAHYYLGQIYQKGGKIDQAKAEYQQVLKLNPKHKQAKKALKRID</sequence>
<evidence type="ECO:0000313" key="5">
    <source>
        <dbReference type="EMBL" id="TKJ40769.1"/>
    </source>
</evidence>
<dbReference type="PROSITE" id="PS50293">
    <property type="entry name" value="TPR_REGION"/>
    <property type="match status" value="1"/>
</dbReference>
<dbReference type="Proteomes" id="UP000319619">
    <property type="component" value="Unassembled WGS sequence"/>
</dbReference>
<dbReference type="AlphaFoldDB" id="A0A532V0U8"/>
<keyword evidence="4" id="KW-0732">Signal</keyword>
<dbReference type="PROSITE" id="PS50005">
    <property type="entry name" value="TPR"/>
    <property type="match status" value="3"/>
</dbReference>
<evidence type="ECO:0000256" key="4">
    <source>
        <dbReference type="SAM" id="SignalP"/>
    </source>
</evidence>
<keyword evidence="1" id="KW-0677">Repeat</keyword>
<feature type="repeat" description="TPR" evidence="3">
    <location>
        <begin position="281"/>
        <end position="314"/>
    </location>
</feature>
<dbReference type="Pfam" id="PF13432">
    <property type="entry name" value="TPR_16"/>
    <property type="match status" value="2"/>
</dbReference>
<feature type="repeat" description="TPR" evidence="3">
    <location>
        <begin position="24"/>
        <end position="57"/>
    </location>
</feature>
<dbReference type="SMART" id="SM00028">
    <property type="entry name" value="TPR"/>
    <property type="match status" value="5"/>
</dbReference>
<evidence type="ECO:0000313" key="6">
    <source>
        <dbReference type="Proteomes" id="UP000319619"/>
    </source>
</evidence>
<dbReference type="InterPro" id="IPR011990">
    <property type="entry name" value="TPR-like_helical_dom_sf"/>
</dbReference>
<dbReference type="PANTHER" id="PTHR45586">
    <property type="entry name" value="TPR REPEAT-CONTAINING PROTEIN PA4667"/>
    <property type="match status" value="1"/>
</dbReference>
<name>A0A532V0U8_UNCL8</name>
<evidence type="ECO:0000256" key="3">
    <source>
        <dbReference type="PROSITE-ProRule" id="PRU00339"/>
    </source>
</evidence>
<evidence type="ECO:0000256" key="2">
    <source>
        <dbReference type="ARBA" id="ARBA00022803"/>
    </source>
</evidence>
<dbReference type="InterPro" id="IPR019734">
    <property type="entry name" value="TPR_rpt"/>
</dbReference>
<dbReference type="SUPFAM" id="SSF48452">
    <property type="entry name" value="TPR-like"/>
    <property type="match status" value="1"/>
</dbReference>
<dbReference type="InterPro" id="IPR051012">
    <property type="entry name" value="CellSynth/LPSAsmb/PSIAsmb"/>
</dbReference>
<gene>
    <name evidence="5" type="ORF">CEE37_07330</name>
</gene>
<feature type="chain" id="PRO_5021912477" evidence="4">
    <location>
        <begin position="25"/>
        <end position="325"/>
    </location>
</feature>
<feature type="signal peptide" evidence="4">
    <location>
        <begin position="1"/>
        <end position="24"/>
    </location>
</feature>
<dbReference type="InterPro" id="IPR013105">
    <property type="entry name" value="TPR_2"/>
</dbReference>
<dbReference type="PANTHER" id="PTHR45586:SF1">
    <property type="entry name" value="LIPOPOLYSACCHARIDE ASSEMBLY PROTEIN B"/>
    <property type="match status" value="1"/>
</dbReference>
<keyword evidence="2 3" id="KW-0802">TPR repeat</keyword>
<accession>A0A532V0U8</accession>